<evidence type="ECO:0008006" key="4">
    <source>
        <dbReference type="Google" id="ProtNLM"/>
    </source>
</evidence>
<dbReference type="InterPro" id="IPR023795">
    <property type="entry name" value="Serpin_CS"/>
</dbReference>
<gene>
    <name evidence="2" type="ORF">CRE_09166</name>
</gene>
<dbReference type="PROSITE" id="PS00284">
    <property type="entry name" value="SERPIN"/>
    <property type="match status" value="1"/>
</dbReference>
<dbReference type="Gene3D" id="2.30.39.10">
    <property type="entry name" value="Alpha-1-antitrypsin, domain 1"/>
    <property type="match status" value="1"/>
</dbReference>
<keyword evidence="3" id="KW-1185">Reference proteome</keyword>
<sequence>MDSLSVTTMTFGLRLLQELGVSCSLVFSPIIMLLAGNNHKNMRRKFHFADRQMTRLLESSKNGFMINQELNFINTSYTATWRYLYMNHHHHTMKFHTENQKLKHVNYVSANTKMSEELVSNGLGFRTAQDDVFTILKIPLFGRALRFVIFLPNPEFTLDKSIKVTPSYLLTHLSDLLSFQKLSSSRVQNLFNSLTVYNVHYKIPYFQMSSTIDPSKLLGLQTSKFHKFRFNWKRPSETYLYEENDGFNESFIKRPPDRTPFYFTANRPFFYAVFNDTLPIIMGVFTGTNCS</sequence>
<dbReference type="OrthoDB" id="5886943at2759"/>
<dbReference type="EMBL" id="DS268409">
    <property type="protein sequence ID" value="EFO95444.1"/>
    <property type="molecule type" value="Genomic_DNA"/>
</dbReference>
<dbReference type="InterPro" id="IPR042185">
    <property type="entry name" value="Serpin_sf_2"/>
</dbReference>
<dbReference type="SUPFAM" id="SSF56574">
    <property type="entry name" value="Serpins"/>
    <property type="match status" value="1"/>
</dbReference>
<name>E3LH95_CAERE</name>
<dbReference type="Proteomes" id="UP000008281">
    <property type="component" value="Unassembled WGS sequence"/>
</dbReference>
<dbReference type="OMA" id="SKEYHEP"/>
<reference evidence="2" key="1">
    <citation type="submission" date="2007-07" db="EMBL/GenBank/DDBJ databases">
        <title>PCAP assembly of the Caenorhabditis remanei genome.</title>
        <authorList>
            <consortium name="The Caenorhabditis remanei Sequencing Consortium"/>
            <person name="Wilson R.K."/>
        </authorList>
    </citation>
    <scope>NUCLEOTIDE SEQUENCE [LARGE SCALE GENOMIC DNA]</scope>
    <source>
        <strain evidence="2">PB4641</strain>
    </source>
</reference>
<feature type="transmembrane region" description="Helical" evidence="1">
    <location>
        <begin position="15"/>
        <end position="35"/>
    </location>
</feature>
<dbReference type="AlphaFoldDB" id="E3LH95"/>
<dbReference type="InParanoid" id="E3LH95"/>
<evidence type="ECO:0000256" key="1">
    <source>
        <dbReference type="SAM" id="Phobius"/>
    </source>
</evidence>
<evidence type="ECO:0000313" key="3">
    <source>
        <dbReference type="Proteomes" id="UP000008281"/>
    </source>
</evidence>
<dbReference type="InterPro" id="IPR036186">
    <property type="entry name" value="Serpin_sf"/>
</dbReference>
<evidence type="ECO:0000313" key="2">
    <source>
        <dbReference type="EMBL" id="EFO95444.1"/>
    </source>
</evidence>
<organism evidence="3">
    <name type="scientific">Caenorhabditis remanei</name>
    <name type="common">Caenorhabditis vulgaris</name>
    <dbReference type="NCBI Taxonomy" id="31234"/>
    <lineage>
        <taxon>Eukaryota</taxon>
        <taxon>Metazoa</taxon>
        <taxon>Ecdysozoa</taxon>
        <taxon>Nematoda</taxon>
        <taxon>Chromadorea</taxon>
        <taxon>Rhabditida</taxon>
        <taxon>Rhabditina</taxon>
        <taxon>Rhabditomorpha</taxon>
        <taxon>Rhabditoidea</taxon>
        <taxon>Rhabditidae</taxon>
        <taxon>Peloderinae</taxon>
        <taxon>Caenorhabditis</taxon>
    </lineage>
</organism>
<accession>E3LH95</accession>
<proteinExistence type="predicted"/>
<dbReference type="HOGENOM" id="CLU_063121_0_0_1"/>
<protein>
    <recommendedName>
        <fullName evidence="4">Serpin domain-containing protein</fullName>
    </recommendedName>
</protein>
<keyword evidence="1" id="KW-1133">Transmembrane helix</keyword>
<keyword evidence="1" id="KW-0812">Transmembrane</keyword>
<dbReference type="eggNOG" id="KOG2392">
    <property type="taxonomic scope" value="Eukaryota"/>
</dbReference>
<keyword evidence="1" id="KW-0472">Membrane</keyword>